<gene>
    <name evidence="1" type="ordered locus">MTBMA_c00890</name>
</gene>
<dbReference type="SUPFAM" id="SSF56784">
    <property type="entry name" value="HAD-like"/>
    <property type="match status" value="1"/>
</dbReference>
<reference evidence="1 2" key="2">
    <citation type="journal article" date="2010" name="J. Bacteriol.">
        <title>Complete genome sequence of Methanothermobacter marburgensis, a methanoarchaeon model organism.</title>
        <authorList>
            <person name="Liesegang H."/>
            <person name="Kaster A.K."/>
            <person name="Wiezer A."/>
            <person name="Goenrich M."/>
            <person name="Wollherr A."/>
            <person name="Seedorf H."/>
            <person name="Gottschalk G."/>
            <person name="Thauer R.K."/>
        </authorList>
    </citation>
    <scope>NUCLEOTIDE SEQUENCE [LARGE SCALE GENOMIC DNA]</scope>
    <source>
        <strain evidence="2">ATCC BAA-927 / DSM 2133 / JCM 14651 / NBRC 100331 / OCM 82 / Marburg</strain>
    </source>
</reference>
<dbReference type="PANTHER" id="PTHR43434:SF1">
    <property type="entry name" value="PHOSPHOGLYCOLATE PHOSPHATASE"/>
    <property type="match status" value="1"/>
</dbReference>
<dbReference type="InterPro" id="IPR041492">
    <property type="entry name" value="HAD_2"/>
</dbReference>
<dbReference type="InterPro" id="IPR050155">
    <property type="entry name" value="HAD-like_hydrolase_sf"/>
</dbReference>
<dbReference type="PATRIC" id="fig|79929.8.peg.87"/>
<keyword evidence="2" id="KW-1185">Reference proteome</keyword>
<name>D9PU01_METTM</name>
<dbReference type="OrthoDB" id="82046at2157"/>
<dbReference type="RefSeq" id="WP_013294928.1">
    <property type="nucleotide sequence ID" value="NC_014408.1"/>
</dbReference>
<accession>D9PU01</accession>
<dbReference type="Gene3D" id="3.40.50.1000">
    <property type="entry name" value="HAD superfamily/HAD-like"/>
    <property type="match status" value="1"/>
</dbReference>
<dbReference type="Proteomes" id="UP000000345">
    <property type="component" value="Chromosome"/>
</dbReference>
<dbReference type="InterPro" id="IPR023198">
    <property type="entry name" value="PGP-like_dom2"/>
</dbReference>
<proteinExistence type="predicted"/>
<dbReference type="GeneID" id="77398872"/>
<dbReference type="InterPro" id="IPR023214">
    <property type="entry name" value="HAD_sf"/>
</dbReference>
<evidence type="ECO:0000313" key="2">
    <source>
        <dbReference type="Proteomes" id="UP000000345"/>
    </source>
</evidence>
<protein>
    <submittedName>
        <fullName evidence="1">Uncharacterized protein</fullName>
    </submittedName>
</protein>
<reference key="1">
    <citation type="submission" date="2009-08" db="EMBL/GenBank/DDBJ databases">
        <title>The genome sequence of Methanothermobacter marburgensis.</title>
        <authorList>
            <person name="Kaster A."/>
            <person name="Seedorf H."/>
            <person name="Goenrich M."/>
            <person name="Wiezer A."/>
            <person name="Liesegang H."/>
            <person name="Thauer R."/>
            <person name="Gottschalk G."/>
        </authorList>
    </citation>
    <scope>NUCLEOTIDE SEQUENCE</scope>
    <source>
        <strain>Marburg</strain>
    </source>
</reference>
<dbReference type="Pfam" id="PF13419">
    <property type="entry name" value="HAD_2"/>
    <property type="match status" value="1"/>
</dbReference>
<dbReference type="AlphaFoldDB" id="D9PU01"/>
<evidence type="ECO:0000313" key="1">
    <source>
        <dbReference type="EMBL" id="ADL57699.1"/>
    </source>
</evidence>
<dbReference type="Gene3D" id="1.10.150.240">
    <property type="entry name" value="Putative phosphatase, domain 2"/>
    <property type="match status" value="1"/>
</dbReference>
<sequence length="223" mass="24474">MIALFDIDKTLIHRSEVHEEAFSYAFREVYGVEATVDLIDYHGKTDPAIAREVLSLLGLESGDIDDGMDDFLHELVVYVGKNIRYDDIRLIDGVMGFLEALRSSSACMGVVTGNLEDIAFMKLERAGIAGYFSFGGFGSDSSIREELTEIAVKRGLEMGASGRIVLFGDTPYDMMAGAHVGALKIGIAAGRYGEAELRRAGADHVFRNYRSPEIMDIITCEQV</sequence>
<dbReference type="HOGENOM" id="CLU_045011_18_0_2"/>
<dbReference type="GeneID" id="9703794"/>
<dbReference type="EMBL" id="CP001710">
    <property type="protein sequence ID" value="ADL57699.1"/>
    <property type="molecule type" value="Genomic_DNA"/>
</dbReference>
<dbReference type="STRING" id="79929.MTBMA_c00890"/>
<dbReference type="PANTHER" id="PTHR43434">
    <property type="entry name" value="PHOSPHOGLYCOLATE PHOSPHATASE"/>
    <property type="match status" value="1"/>
</dbReference>
<dbReference type="KEGG" id="mmg:MTBMA_c00890"/>
<dbReference type="GO" id="GO:0008967">
    <property type="term" value="F:phosphoglycolate phosphatase activity"/>
    <property type="evidence" value="ECO:0007669"/>
    <property type="project" value="TreeGrafter"/>
</dbReference>
<dbReference type="GO" id="GO:0006281">
    <property type="term" value="P:DNA repair"/>
    <property type="evidence" value="ECO:0007669"/>
    <property type="project" value="TreeGrafter"/>
</dbReference>
<dbReference type="InterPro" id="IPR036412">
    <property type="entry name" value="HAD-like_sf"/>
</dbReference>
<organism evidence="1 2">
    <name type="scientific">Methanothermobacter marburgensis (strain ATCC BAA-927 / DSM 2133 / JCM 14651 / NBRC 100331 / OCM 82 / Marburg)</name>
    <name type="common">Methanobacterium thermoautotrophicum</name>
    <dbReference type="NCBI Taxonomy" id="79929"/>
    <lineage>
        <taxon>Archaea</taxon>
        <taxon>Methanobacteriati</taxon>
        <taxon>Methanobacteriota</taxon>
        <taxon>Methanomada group</taxon>
        <taxon>Methanobacteria</taxon>
        <taxon>Methanobacteriales</taxon>
        <taxon>Methanobacteriaceae</taxon>
        <taxon>Methanothermobacter</taxon>
    </lineage>
</organism>
<dbReference type="PaxDb" id="79929-MTBMA_c00890"/>